<feature type="transmembrane region" description="Helical" evidence="10">
    <location>
        <begin position="142"/>
        <end position="163"/>
    </location>
</feature>
<feature type="transmembrane region" description="Helical" evidence="10">
    <location>
        <begin position="194"/>
        <end position="212"/>
    </location>
</feature>
<dbReference type="InterPro" id="IPR003342">
    <property type="entry name" value="ArnT-like_N"/>
</dbReference>
<evidence type="ECO:0000256" key="5">
    <source>
        <dbReference type="ARBA" id="ARBA00022679"/>
    </source>
</evidence>
<dbReference type="Pfam" id="PF16192">
    <property type="entry name" value="PMT_4TMC"/>
    <property type="match status" value="1"/>
</dbReference>
<accession>A0A2T0N0H7</accession>
<gene>
    <name evidence="14" type="ORF">B0I32_10792</name>
</gene>
<feature type="transmembrane region" description="Helical" evidence="10">
    <location>
        <begin position="469"/>
        <end position="493"/>
    </location>
</feature>
<dbReference type="OrthoDB" id="9776737at2"/>
<reference evidence="14 15" key="1">
    <citation type="submission" date="2018-03" db="EMBL/GenBank/DDBJ databases">
        <title>Genomic Encyclopedia of Type Strains, Phase III (KMG-III): the genomes of soil and plant-associated and newly described type strains.</title>
        <authorList>
            <person name="Whitman W."/>
        </authorList>
    </citation>
    <scope>NUCLEOTIDE SEQUENCE [LARGE SCALE GENOMIC DNA]</scope>
    <source>
        <strain evidence="14 15">CGMCC 4.7104</strain>
    </source>
</reference>
<organism evidence="14 15">
    <name type="scientific">Nonomuraea fuscirosea</name>
    <dbReference type="NCBI Taxonomy" id="1291556"/>
    <lineage>
        <taxon>Bacteria</taxon>
        <taxon>Bacillati</taxon>
        <taxon>Actinomycetota</taxon>
        <taxon>Actinomycetes</taxon>
        <taxon>Streptosporangiales</taxon>
        <taxon>Streptosporangiaceae</taxon>
        <taxon>Nonomuraea</taxon>
    </lineage>
</organism>
<keyword evidence="4 10" id="KW-0328">Glycosyltransferase</keyword>
<dbReference type="UniPathway" id="UPA00378"/>
<evidence type="ECO:0000259" key="12">
    <source>
        <dbReference type="Pfam" id="PF02366"/>
    </source>
</evidence>
<evidence type="ECO:0000256" key="6">
    <source>
        <dbReference type="ARBA" id="ARBA00022692"/>
    </source>
</evidence>
<evidence type="ECO:0000259" key="13">
    <source>
        <dbReference type="Pfam" id="PF16192"/>
    </source>
</evidence>
<feature type="transmembrane region" description="Helical" evidence="10">
    <location>
        <begin position="37"/>
        <end position="58"/>
    </location>
</feature>
<comment type="caution">
    <text evidence="14">The sequence shown here is derived from an EMBL/GenBank/DDBJ whole genome shotgun (WGS) entry which is preliminary data.</text>
</comment>
<dbReference type="Pfam" id="PF02366">
    <property type="entry name" value="PMT"/>
    <property type="match status" value="1"/>
</dbReference>
<comment type="function">
    <text evidence="10">Protein O-mannosyltransferase that catalyzes the transfer of a single mannose residue from a polyprenol phospho-mannosyl lipidic donor to the hydroxyl group of selected serine and threonine residues in acceptor proteins.</text>
</comment>
<evidence type="ECO:0000256" key="11">
    <source>
        <dbReference type="SAM" id="MobiDB-lite"/>
    </source>
</evidence>
<dbReference type="RefSeq" id="WP_106240400.1">
    <property type="nucleotide sequence ID" value="NZ_JBFAIB010000020.1"/>
</dbReference>
<comment type="similarity">
    <text evidence="3 10">Belongs to the glycosyltransferase 39 family.</text>
</comment>
<dbReference type="AlphaFoldDB" id="A0A2T0N0H7"/>
<feature type="transmembrane region" description="Helical" evidence="10">
    <location>
        <begin position="170"/>
        <end position="188"/>
    </location>
</feature>
<evidence type="ECO:0000256" key="1">
    <source>
        <dbReference type="ARBA" id="ARBA00004127"/>
    </source>
</evidence>
<dbReference type="PANTHER" id="PTHR10050">
    <property type="entry name" value="DOLICHYL-PHOSPHATE-MANNOSE--PROTEIN MANNOSYLTRANSFERASE"/>
    <property type="match status" value="1"/>
</dbReference>
<evidence type="ECO:0000313" key="15">
    <source>
        <dbReference type="Proteomes" id="UP000238312"/>
    </source>
</evidence>
<evidence type="ECO:0000256" key="2">
    <source>
        <dbReference type="ARBA" id="ARBA00004922"/>
    </source>
</evidence>
<feature type="transmembrane region" description="Helical" evidence="10">
    <location>
        <begin position="419"/>
        <end position="436"/>
    </location>
</feature>
<dbReference type="EMBL" id="PVNG01000007">
    <property type="protein sequence ID" value="PRX65332.1"/>
    <property type="molecule type" value="Genomic_DNA"/>
</dbReference>
<keyword evidence="10" id="KW-1003">Cell membrane</keyword>
<feature type="transmembrane region" description="Helical" evidence="10">
    <location>
        <begin position="443"/>
        <end position="463"/>
    </location>
</feature>
<comment type="subcellular location">
    <subcellularLocation>
        <location evidence="10">Cell membrane</location>
    </subcellularLocation>
    <subcellularLocation>
        <location evidence="1">Endomembrane system</location>
        <topology evidence="1">Multi-pass membrane protein</topology>
    </subcellularLocation>
</comment>
<keyword evidence="5 10" id="KW-0808">Transferase</keyword>
<evidence type="ECO:0000256" key="4">
    <source>
        <dbReference type="ARBA" id="ARBA00022676"/>
    </source>
</evidence>
<keyword evidence="15" id="KW-1185">Reference proteome</keyword>
<evidence type="ECO:0000256" key="10">
    <source>
        <dbReference type="RuleBase" id="RU367007"/>
    </source>
</evidence>
<sequence length="553" mass="61275">MAVTDSPYQAYESPESGDSGPAARSVRDRVLPPMRGSVLWGWIGPLLVMVFGGVLRFLNLGHPKAVVFDETYYMKDAFSLITHGVEKVTVKDADKAIMAGNTDVWQACTPADLDKCASYVVHPPLGKWMIGVGEWLFGLNPFGWRFAAAVIGTLSILVIARVARRMTRSTLLGCFAGLLLALDGLHYVLSRTALLDIFLMFWVLAAFACLVVDRDQAREKLVSWYERSPVSPIGTSMSTLGPSLGIRWWRIGAGVCLAFAMSVKWSGLAFAVAFAIMSVLWDFGARRAVGLRRPYVGALNKDVPQGVVAFGVVPFVTYMATWTGWFVNATGYGRNWDQATSAGNPLFFVFDSMRSWVHYQWQVFTFHSGLETSHPYMSEPWQWPLLLRPVAFFYEGRQNVCGPGVKDCSEAVLGVGTPVIWFGAVAALVALIAWYFSSRDWRAGAVLLAYAMGWLPWFYFAIADNRTMFLFYAIPMVPFMVLAITLCAGLLIGTSRPTIKGVVPLRRTAGAAAVGAFALLALINFWWLHPVLSAEVLPYLDWKARMLFEKGWI</sequence>
<name>A0A2T0N0H7_9ACTN</name>
<evidence type="ECO:0000256" key="9">
    <source>
        <dbReference type="ARBA" id="ARBA00093617"/>
    </source>
</evidence>
<feature type="region of interest" description="Disordered" evidence="11">
    <location>
        <begin position="1"/>
        <end position="25"/>
    </location>
</feature>
<dbReference type="PANTHER" id="PTHR10050:SF46">
    <property type="entry name" value="PROTEIN O-MANNOSYL-TRANSFERASE 2"/>
    <property type="match status" value="1"/>
</dbReference>
<dbReference type="GO" id="GO:0005886">
    <property type="term" value="C:plasma membrane"/>
    <property type="evidence" value="ECO:0007669"/>
    <property type="project" value="UniProtKB-SubCell"/>
</dbReference>
<feature type="domain" description="ArnT-like N-terminal" evidence="12">
    <location>
        <begin position="122"/>
        <end position="214"/>
    </location>
</feature>
<comment type="pathway">
    <text evidence="2 10">Protein modification; protein glycosylation.</text>
</comment>
<feature type="transmembrane region" description="Helical" evidence="10">
    <location>
        <begin position="505"/>
        <end position="528"/>
    </location>
</feature>
<keyword evidence="7 10" id="KW-1133">Transmembrane helix</keyword>
<dbReference type="GO" id="GO:0004169">
    <property type="term" value="F:dolichyl-phosphate-mannose-protein mannosyltransferase activity"/>
    <property type="evidence" value="ECO:0007669"/>
    <property type="project" value="UniProtKB-UniRule"/>
</dbReference>
<dbReference type="InterPro" id="IPR027005">
    <property type="entry name" value="PMT-like"/>
</dbReference>
<dbReference type="EC" id="2.4.1.-" evidence="10"/>
<proteinExistence type="inferred from homology"/>
<feature type="transmembrane region" description="Helical" evidence="10">
    <location>
        <begin position="306"/>
        <end position="327"/>
    </location>
</feature>
<dbReference type="Proteomes" id="UP000238312">
    <property type="component" value="Unassembled WGS sequence"/>
</dbReference>
<evidence type="ECO:0000256" key="3">
    <source>
        <dbReference type="ARBA" id="ARBA00007222"/>
    </source>
</evidence>
<keyword evidence="6 10" id="KW-0812">Transmembrane</keyword>
<feature type="domain" description="Protein O-mannosyl-transferase C-terminal four TM" evidence="13">
    <location>
        <begin position="353"/>
        <end position="549"/>
    </location>
</feature>
<evidence type="ECO:0000256" key="8">
    <source>
        <dbReference type="ARBA" id="ARBA00023136"/>
    </source>
</evidence>
<dbReference type="GO" id="GO:0012505">
    <property type="term" value="C:endomembrane system"/>
    <property type="evidence" value="ECO:0007669"/>
    <property type="project" value="UniProtKB-SubCell"/>
</dbReference>
<evidence type="ECO:0000313" key="14">
    <source>
        <dbReference type="EMBL" id="PRX65332.1"/>
    </source>
</evidence>
<keyword evidence="8 10" id="KW-0472">Membrane</keyword>
<dbReference type="InterPro" id="IPR032421">
    <property type="entry name" value="PMT_4TMC"/>
</dbReference>
<protein>
    <recommendedName>
        <fullName evidence="9 10">Polyprenol-phosphate-mannose--protein mannosyltransferase</fullName>
        <ecNumber evidence="10">2.4.1.-</ecNumber>
    </recommendedName>
</protein>
<evidence type="ECO:0000256" key="7">
    <source>
        <dbReference type="ARBA" id="ARBA00022989"/>
    </source>
</evidence>